<reference evidence="1" key="1">
    <citation type="submission" date="2014-11" db="EMBL/GenBank/DDBJ databases">
        <authorList>
            <person name="Amaro Gonzalez C."/>
        </authorList>
    </citation>
    <scope>NUCLEOTIDE SEQUENCE</scope>
</reference>
<protein>
    <submittedName>
        <fullName evidence="1">Uncharacterized protein</fullName>
    </submittedName>
</protein>
<reference evidence="1" key="2">
    <citation type="journal article" date="2015" name="Fish Shellfish Immunol.">
        <title>Early steps in the European eel (Anguilla anguilla)-Vibrio vulnificus interaction in the gills: Role of the RtxA13 toxin.</title>
        <authorList>
            <person name="Callol A."/>
            <person name="Pajuelo D."/>
            <person name="Ebbesson L."/>
            <person name="Teles M."/>
            <person name="MacKenzie S."/>
            <person name="Amaro C."/>
        </authorList>
    </citation>
    <scope>NUCLEOTIDE SEQUENCE</scope>
</reference>
<accession>A0A0E9U6N4</accession>
<organism evidence="1">
    <name type="scientific">Anguilla anguilla</name>
    <name type="common">European freshwater eel</name>
    <name type="synonym">Muraena anguilla</name>
    <dbReference type="NCBI Taxonomy" id="7936"/>
    <lineage>
        <taxon>Eukaryota</taxon>
        <taxon>Metazoa</taxon>
        <taxon>Chordata</taxon>
        <taxon>Craniata</taxon>
        <taxon>Vertebrata</taxon>
        <taxon>Euteleostomi</taxon>
        <taxon>Actinopterygii</taxon>
        <taxon>Neopterygii</taxon>
        <taxon>Teleostei</taxon>
        <taxon>Anguilliformes</taxon>
        <taxon>Anguillidae</taxon>
        <taxon>Anguilla</taxon>
    </lineage>
</organism>
<dbReference type="EMBL" id="GBXM01047782">
    <property type="protein sequence ID" value="JAH60795.1"/>
    <property type="molecule type" value="Transcribed_RNA"/>
</dbReference>
<evidence type="ECO:0000313" key="1">
    <source>
        <dbReference type="EMBL" id="JAH60795.1"/>
    </source>
</evidence>
<dbReference type="AlphaFoldDB" id="A0A0E9U6N4"/>
<name>A0A0E9U6N4_ANGAN</name>
<proteinExistence type="predicted"/>
<sequence length="21" mass="2395">MFYVIIYIIVSGLYAGTVQIM</sequence>